<reference evidence="3 4" key="1">
    <citation type="journal article" date="2019" name="Mol. Ecol. Resour.">
        <title>Chromosome-level genome assembly of Triplophysa tibetana, a fish adapted to the harsh high-altitude environment of the Tibetan Plateau.</title>
        <authorList>
            <person name="Yang X."/>
            <person name="Liu H."/>
            <person name="Ma Z."/>
            <person name="Zou Y."/>
            <person name="Zou M."/>
            <person name="Mao Y."/>
            <person name="Li X."/>
            <person name="Wang H."/>
            <person name="Chen T."/>
            <person name="Wang W."/>
            <person name="Yang R."/>
        </authorList>
    </citation>
    <scope>NUCLEOTIDE SEQUENCE [LARGE SCALE GENOMIC DNA]</scope>
    <source>
        <strain evidence="3">TTIB1903HZAU</strain>
        <tissue evidence="3">Muscle</tissue>
    </source>
</reference>
<dbReference type="Gene3D" id="3.10.100.10">
    <property type="entry name" value="Mannose-Binding Protein A, subunit A"/>
    <property type="match status" value="2"/>
</dbReference>
<name>A0A5A9PNZ9_9TELE</name>
<evidence type="ECO:0000259" key="2">
    <source>
        <dbReference type="PROSITE" id="PS50041"/>
    </source>
</evidence>
<dbReference type="InterPro" id="IPR016186">
    <property type="entry name" value="C-type_lectin-like/link_sf"/>
</dbReference>
<sequence>MAFNTYPLSWIGVQKNSTNYWQWTDGSGQEFFNWEDGEPNDPSNAFCARILNGKLHDYLCSAPYPFFCYKWEPEMIVIREKKSWEDALQYCRTRHTDLASLPSYLHQTQVNKITEMIDSPSVWTGLRFMSGSWFWVSGEALGDKVLLPSCPANHTYCGSRNLYTQRWENRECMEKLYFVCY</sequence>
<dbReference type="PANTHER" id="PTHR45784">
    <property type="entry name" value="C-TYPE LECTIN DOMAIN FAMILY 20 MEMBER A-RELATED"/>
    <property type="match status" value="1"/>
</dbReference>
<keyword evidence="4" id="KW-1185">Reference proteome</keyword>
<dbReference type="SMART" id="SM00034">
    <property type="entry name" value="CLECT"/>
    <property type="match status" value="1"/>
</dbReference>
<accession>A0A5A9PNZ9</accession>
<feature type="domain" description="C-type lectin" evidence="2">
    <location>
        <begin position="64"/>
        <end position="181"/>
    </location>
</feature>
<keyword evidence="1" id="KW-1015">Disulfide bond</keyword>
<dbReference type="EMBL" id="SOYY01000003">
    <property type="protein sequence ID" value="KAA0723292.1"/>
    <property type="molecule type" value="Genomic_DNA"/>
</dbReference>
<dbReference type="Pfam" id="PF00059">
    <property type="entry name" value="Lectin_C"/>
    <property type="match status" value="2"/>
</dbReference>
<evidence type="ECO:0000313" key="3">
    <source>
        <dbReference type="EMBL" id="KAA0723292.1"/>
    </source>
</evidence>
<dbReference type="Proteomes" id="UP000324632">
    <property type="component" value="Chromosome 3"/>
</dbReference>
<dbReference type="PANTHER" id="PTHR45784:SF8">
    <property type="entry name" value="C-TYPE MANNOSE RECEPTOR 2-RELATED"/>
    <property type="match status" value="1"/>
</dbReference>
<dbReference type="SUPFAM" id="SSF56436">
    <property type="entry name" value="C-type lectin-like"/>
    <property type="match status" value="2"/>
</dbReference>
<protein>
    <recommendedName>
        <fullName evidence="2">C-type lectin domain-containing protein</fullName>
    </recommendedName>
</protein>
<organism evidence="3 4">
    <name type="scientific">Triplophysa tibetana</name>
    <dbReference type="NCBI Taxonomy" id="1572043"/>
    <lineage>
        <taxon>Eukaryota</taxon>
        <taxon>Metazoa</taxon>
        <taxon>Chordata</taxon>
        <taxon>Craniata</taxon>
        <taxon>Vertebrata</taxon>
        <taxon>Euteleostomi</taxon>
        <taxon>Actinopterygii</taxon>
        <taxon>Neopterygii</taxon>
        <taxon>Teleostei</taxon>
        <taxon>Ostariophysi</taxon>
        <taxon>Cypriniformes</taxon>
        <taxon>Nemacheilidae</taxon>
        <taxon>Triplophysa</taxon>
    </lineage>
</organism>
<comment type="caution">
    <text evidence="3">The sequence shown here is derived from an EMBL/GenBank/DDBJ whole genome shotgun (WGS) entry which is preliminary data.</text>
</comment>
<dbReference type="InterPro" id="IPR018378">
    <property type="entry name" value="C-type_lectin_CS"/>
</dbReference>
<proteinExistence type="predicted"/>
<dbReference type="PROSITE" id="PS00615">
    <property type="entry name" value="C_TYPE_LECTIN_1"/>
    <property type="match status" value="1"/>
</dbReference>
<evidence type="ECO:0000256" key="1">
    <source>
        <dbReference type="ARBA" id="ARBA00023157"/>
    </source>
</evidence>
<dbReference type="AlphaFoldDB" id="A0A5A9PNZ9"/>
<feature type="domain" description="C-type lectin" evidence="2">
    <location>
        <begin position="10"/>
        <end position="69"/>
    </location>
</feature>
<dbReference type="PROSITE" id="PS50041">
    <property type="entry name" value="C_TYPE_LECTIN_2"/>
    <property type="match status" value="2"/>
</dbReference>
<dbReference type="InterPro" id="IPR001304">
    <property type="entry name" value="C-type_lectin-like"/>
</dbReference>
<evidence type="ECO:0000313" key="4">
    <source>
        <dbReference type="Proteomes" id="UP000324632"/>
    </source>
</evidence>
<gene>
    <name evidence="3" type="ORF">E1301_Tti005411</name>
</gene>
<dbReference type="InterPro" id="IPR016187">
    <property type="entry name" value="CTDL_fold"/>
</dbReference>